<dbReference type="RefSeq" id="WP_394821100.1">
    <property type="nucleotide sequence ID" value="NZ_CP089984.1"/>
</dbReference>
<evidence type="ECO:0008006" key="3">
    <source>
        <dbReference type="Google" id="ProtNLM"/>
    </source>
</evidence>
<evidence type="ECO:0000313" key="1">
    <source>
        <dbReference type="EMBL" id="WXB11480.1"/>
    </source>
</evidence>
<organism evidence="1 2">
    <name type="scientific">Pendulispora albinea</name>
    <dbReference type="NCBI Taxonomy" id="2741071"/>
    <lineage>
        <taxon>Bacteria</taxon>
        <taxon>Pseudomonadati</taxon>
        <taxon>Myxococcota</taxon>
        <taxon>Myxococcia</taxon>
        <taxon>Myxococcales</taxon>
        <taxon>Sorangiineae</taxon>
        <taxon>Pendulisporaceae</taxon>
        <taxon>Pendulispora</taxon>
    </lineage>
</organism>
<reference evidence="1 2" key="1">
    <citation type="submission" date="2021-12" db="EMBL/GenBank/DDBJ databases">
        <title>Discovery of the Pendulisporaceae a myxobacterial family with distinct sporulation behavior and unique specialized metabolism.</title>
        <authorList>
            <person name="Garcia R."/>
            <person name="Popoff A."/>
            <person name="Bader C.D."/>
            <person name="Loehr J."/>
            <person name="Walesch S."/>
            <person name="Walt C."/>
            <person name="Boldt J."/>
            <person name="Bunk B."/>
            <person name="Haeckl F.J.F.P.J."/>
            <person name="Gunesch A.P."/>
            <person name="Birkelbach J."/>
            <person name="Nuebel U."/>
            <person name="Pietschmann T."/>
            <person name="Bach T."/>
            <person name="Mueller R."/>
        </authorList>
    </citation>
    <scope>NUCLEOTIDE SEQUENCE [LARGE SCALE GENOMIC DNA]</scope>
    <source>
        <strain evidence="1 2">MSr11954</strain>
    </source>
</reference>
<evidence type="ECO:0000313" key="2">
    <source>
        <dbReference type="Proteomes" id="UP001370348"/>
    </source>
</evidence>
<sequence length="75" mass="8264">MKYRTREEALALSETDRLELAAELLAIAPVQPGAMDLGSAEYTETVTRRLEQVRQGAVQPIPADEAIERLRARAG</sequence>
<dbReference type="EMBL" id="CP089984">
    <property type="protein sequence ID" value="WXB11480.1"/>
    <property type="molecule type" value="Genomic_DNA"/>
</dbReference>
<proteinExistence type="predicted"/>
<accession>A0ABZ2LL83</accession>
<keyword evidence="2" id="KW-1185">Reference proteome</keyword>
<protein>
    <recommendedName>
        <fullName evidence="3">Addiction module component</fullName>
    </recommendedName>
</protein>
<gene>
    <name evidence="1" type="ORF">LZC94_26890</name>
</gene>
<name>A0ABZ2LL83_9BACT</name>
<dbReference type="Proteomes" id="UP001370348">
    <property type="component" value="Chromosome"/>
</dbReference>